<feature type="compositionally biased region" description="Low complexity" evidence="5">
    <location>
        <begin position="502"/>
        <end position="537"/>
    </location>
</feature>
<feature type="compositionally biased region" description="Polar residues" evidence="5">
    <location>
        <begin position="492"/>
        <end position="501"/>
    </location>
</feature>
<evidence type="ECO:0000256" key="3">
    <source>
        <dbReference type="ARBA" id="ARBA00022729"/>
    </source>
</evidence>
<dbReference type="PATRIC" id="fig|1620.3.peg.1519"/>
<evidence type="ECO:0000256" key="4">
    <source>
        <dbReference type="ARBA" id="ARBA00023088"/>
    </source>
</evidence>
<feature type="region of interest" description="Disordered" evidence="5">
    <location>
        <begin position="338"/>
        <end position="407"/>
    </location>
</feature>
<dbReference type="Pfam" id="PF19258">
    <property type="entry name" value="KxYKxGKxW_sig"/>
    <property type="match status" value="1"/>
</dbReference>
<evidence type="ECO:0000256" key="1">
    <source>
        <dbReference type="ARBA" id="ARBA00022512"/>
    </source>
</evidence>
<evidence type="ECO:0000256" key="2">
    <source>
        <dbReference type="ARBA" id="ARBA00022525"/>
    </source>
</evidence>
<protein>
    <recommendedName>
        <fullName evidence="6">Gram-positive cocci surface proteins LPxTG domain-containing protein</fullName>
    </recommendedName>
</protein>
<feature type="compositionally biased region" description="Basic and acidic residues" evidence="5">
    <location>
        <begin position="550"/>
        <end position="570"/>
    </location>
</feature>
<feature type="domain" description="Gram-positive cocci surface proteins LPxTG" evidence="6">
    <location>
        <begin position="610"/>
        <end position="647"/>
    </location>
</feature>
<feature type="region of interest" description="Disordered" evidence="5">
    <location>
        <begin position="482"/>
        <end position="577"/>
    </location>
</feature>
<feature type="compositionally biased region" description="Low complexity" evidence="5">
    <location>
        <begin position="78"/>
        <end position="101"/>
    </location>
</feature>
<name>A0A0R2JJJ5_9LACO</name>
<reference evidence="7 8" key="1">
    <citation type="journal article" date="2015" name="Genome Announc.">
        <title>Expanding the biotechnology potential of lactobacilli through comparative genomics of 213 strains and associated genera.</title>
        <authorList>
            <person name="Sun Z."/>
            <person name="Harris H.M."/>
            <person name="McCann A."/>
            <person name="Guo C."/>
            <person name="Argimon S."/>
            <person name="Zhang W."/>
            <person name="Yang X."/>
            <person name="Jeffery I.B."/>
            <person name="Cooney J.C."/>
            <person name="Kagawa T.F."/>
            <person name="Liu W."/>
            <person name="Song Y."/>
            <person name="Salvetti E."/>
            <person name="Wrobel A."/>
            <person name="Rasinkangas P."/>
            <person name="Parkhill J."/>
            <person name="Rea M.C."/>
            <person name="O'Sullivan O."/>
            <person name="Ritari J."/>
            <person name="Douillard F.P."/>
            <person name="Paul Ross R."/>
            <person name="Yang R."/>
            <person name="Briner A.E."/>
            <person name="Felis G.E."/>
            <person name="de Vos W.M."/>
            <person name="Barrangou R."/>
            <person name="Klaenhammer T.R."/>
            <person name="Caufield P.W."/>
            <person name="Cui Y."/>
            <person name="Zhang H."/>
            <person name="O'Toole P.W."/>
        </authorList>
    </citation>
    <scope>NUCLEOTIDE SEQUENCE [LARGE SCALE GENOMIC DNA]</scope>
    <source>
        <strain evidence="7 8">DSM 20014</strain>
    </source>
</reference>
<dbReference type="STRING" id="1620.IV67_GL001489"/>
<dbReference type="Gene3D" id="2.60.40.1850">
    <property type="match status" value="2"/>
</dbReference>
<dbReference type="InterPro" id="IPR037250">
    <property type="entry name" value="NEAT_dom_sf"/>
</dbReference>
<gene>
    <name evidence="7" type="ORF">IV67_GL001489</name>
</gene>
<keyword evidence="8" id="KW-1185">Reference proteome</keyword>
<dbReference type="InterPro" id="IPR019931">
    <property type="entry name" value="LPXTG_anchor"/>
</dbReference>
<feature type="compositionally biased region" description="Low complexity" evidence="5">
    <location>
        <begin position="338"/>
        <end position="363"/>
    </location>
</feature>
<dbReference type="RefSeq" id="WP_057786476.1">
    <property type="nucleotide sequence ID" value="NZ_JQCD01000018.1"/>
</dbReference>
<dbReference type="Pfam" id="PF00746">
    <property type="entry name" value="Gram_pos_anchor"/>
    <property type="match status" value="1"/>
</dbReference>
<dbReference type="AlphaFoldDB" id="A0A0R2JJJ5"/>
<dbReference type="Proteomes" id="UP000051673">
    <property type="component" value="Unassembled WGS sequence"/>
</dbReference>
<dbReference type="NCBIfam" id="TIGR03715">
    <property type="entry name" value="KxYKxGKxW"/>
    <property type="match status" value="1"/>
</dbReference>
<keyword evidence="2" id="KW-0964">Secreted</keyword>
<dbReference type="InterPro" id="IPR022263">
    <property type="entry name" value="KxYKxGKxW"/>
</dbReference>
<dbReference type="OrthoDB" id="2150785at2"/>
<comment type="caution">
    <text evidence="7">The sequence shown here is derived from an EMBL/GenBank/DDBJ whole genome shotgun (WGS) entry which is preliminary data.</text>
</comment>
<dbReference type="SUPFAM" id="SSF158911">
    <property type="entry name" value="NEAT domain-like"/>
    <property type="match status" value="2"/>
</dbReference>
<dbReference type="EMBL" id="JQCD01000018">
    <property type="protein sequence ID" value="KRN77438.1"/>
    <property type="molecule type" value="Genomic_DNA"/>
</dbReference>
<accession>A0A0R2JJJ5</accession>
<feature type="region of interest" description="Disordered" evidence="5">
    <location>
        <begin position="75"/>
        <end position="101"/>
    </location>
</feature>
<evidence type="ECO:0000256" key="5">
    <source>
        <dbReference type="SAM" id="MobiDB-lite"/>
    </source>
</evidence>
<keyword evidence="1" id="KW-0134">Cell wall</keyword>
<keyword evidence="4" id="KW-0572">Peptidoglycan-anchor</keyword>
<organism evidence="7 8">
    <name type="scientific">Weissella minor</name>
    <dbReference type="NCBI Taxonomy" id="1620"/>
    <lineage>
        <taxon>Bacteria</taxon>
        <taxon>Bacillati</taxon>
        <taxon>Bacillota</taxon>
        <taxon>Bacilli</taxon>
        <taxon>Lactobacillales</taxon>
        <taxon>Lactobacillaceae</taxon>
        <taxon>Weissella</taxon>
    </lineage>
</organism>
<evidence type="ECO:0000313" key="8">
    <source>
        <dbReference type="Proteomes" id="UP000051673"/>
    </source>
</evidence>
<feature type="compositionally biased region" description="Low complexity" evidence="5">
    <location>
        <begin position="383"/>
        <end position="395"/>
    </location>
</feature>
<feature type="compositionally biased region" description="Polar residues" evidence="5">
    <location>
        <begin position="371"/>
        <end position="382"/>
    </location>
</feature>
<sequence length="648" mass="66613">MNEQTEHVKLYKSGKFWVSAVVGTLFSTAALGLNTVDAHADDGTATKANATPTIEQQGSTQTNQAEVTLDAAKTTADQNATPATSQAASNSTTEQSTSAAASTQAVSSQAVSTSASQSALATESVDTQSAAPASATAAATQKYPNGTYKTDTSKSYKKAGATTETSTMQQYMGNTGSIKINNDQTIITLPAKNAMTAGWLQKITLNGYTGVKNGTDFSFTIPTSELNAQMNGFVKVYADLGFMVIDEEQPFALQLDLSQVTAAAESNAASQSAAQSQSIAQSNAASKSAAQSQSVAQSNAASKSAAQSQSVAQSNAASKSAAQSQSVAQSNAASKSAAQSQSVAQSNANSQSEAQSQSTAESKSATDSKSNRQLADGNFSTTGSYKKSGSQESSSMGRHLSSDVKVSINGNQTELTITATSEESANMIPKLTLNGIVGQKDGLIWTFSLPTSALSEILSGTVTVQAGPYNNTQPFDLLIDTTDIPTATTPDSQAPSESETGSQSQEQSQSQDNSEAQSEAQSQDNSEAQSEAQSQDNSEAKSQAQSQDSSEAKSQHVETPETKSHADKQLSSDSATETVVEVLGGSTAPATSEFTVATPEAKAVIKQSAKNSGKQELPNTAGSQEAVLTGLGVLIGTIGLGGALKKRH</sequence>
<feature type="compositionally biased region" description="Low complexity" evidence="5">
    <location>
        <begin position="482"/>
        <end position="491"/>
    </location>
</feature>
<evidence type="ECO:0000313" key="7">
    <source>
        <dbReference type="EMBL" id="KRN77438.1"/>
    </source>
</evidence>
<keyword evidence="3" id="KW-0732">Signal</keyword>
<feature type="region of interest" description="Disordered" evidence="5">
    <location>
        <begin position="144"/>
        <end position="164"/>
    </location>
</feature>
<evidence type="ECO:0000259" key="6">
    <source>
        <dbReference type="Pfam" id="PF00746"/>
    </source>
</evidence>
<proteinExistence type="predicted"/>